<accession>A0A9W6H0L3</accession>
<dbReference type="EMBL" id="BSEJ01000001">
    <property type="protein sequence ID" value="GLJ60141.1"/>
    <property type="molecule type" value="Genomic_DNA"/>
</dbReference>
<evidence type="ECO:0000256" key="1">
    <source>
        <dbReference type="SAM" id="Coils"/>
    </source>
</evidence>
<dbReference type="PANTHER" id="PTHR39082:SF1">
    <property type="entry name" value="SCAVENGER RECEPTOR CLASS A MEMBER 3"/>
    <property type="match status" value="1"/>
</dbReference>
<evidence type="ECO:0008006" key="6">
    <source>
        <dbReference type="Google" id="ProtNLM"/>
    </source>
</evidence>
<reference evidence="4" key="2">
    <citation type="submission" date="2023-01" db="EMBL/GenBank/DDBJ databases">
        <authorList>
            <person name="Sun Q."/>
            <person name="Evtushenko L."/>
        </authorList>
    </citation>
    <scope>NUCLEOTIDE SEQUENCE</scope>
    <source>
        <strain evidence="4">VKM Ac-1020</strain>
    </source>
</reference>
<evidence type="ECO:0000313" key="5">
    <source>
        <dbReference type="Proteomes" id="UP001142462"/>
    </source>
</evidence>
<dbReference type="Gene3D" id="1.10.287.1490">
    <property type="match status" value="1"/>
</dbReference>
<protein>
    <recommendedName>
        <fullName evidence="6">C4-type zinc ribbon domain-containing protein</fullName>
    </recommendedName>
</protein>
<dbReference type="PANTHER" id="PTHR39082">
    <property type="entry name" value="PHOSPHOLIPASE C-BETA-2-RELATED"/>
    <property type="match status" value="1"/>
</dbReference>
<keyword evidence="5" id="KW-1185">Reference proteome</keyword>
<keyword evidence="1" id="KW-0175">Coiled coil</keyword>
<name>A0A9W6H0L3_9MICO</name>
<dbReference type="Pfam" id="PF24481">
    <property type="entry name" value="CT398_CC"/>
    <property type="match status" value="1"/>
</dbReference>
<feature type="domain" description="C4-type zinc ribbon" evidence="2">
    <location>
        <begin position="202"/>
        <end position="236"/>
    </location>
</feature>
<dbReference type="Proteomes" id="UP001142462">
    <property type="component" value="Unassembled WGS sequence"/>
</dbReference>
<evidence type="ECO:0000259" key="2">
    <source>
        <dbReference type="Pfam" id="PF02591"/>
    </source>
</evidence>
<feature type="domain" description="CT398-like coiled coil hairpin" evidence="3">
    <location>
        <begin position="14"/>
        <end position="190"/>
    </location>
</feature>
<evidence type="ECO:0000259" key="3">
    <source>
        <dbReference type="Pfam" id="PF24481"/>
    </source>
</evidence>
<dbReference type="AlphaFoldDB" id="A0A9W6H0L3"/>
<organism evidence="4 5">
    <name type="scientific">Microbacterium barkeri</name>
    <dbReference type="NCBI Taxonomy" id="33917"/>
    <lineage>
        <taxon>Bacteria</taxon>
        <taxon>Bacillati</taxon>
        <taxon>Actinomycetota</taxon>
        <taxon>Actinomycetes</taxon>
        <taxon>Micrococcales</taxon>
        <taxon>Microbacteriaceae</taxon>
        <taxon>Microbacterium</taxon>
    </lineage>
</organism>
<sequence length="244" mass="26201">MNASPADQRLLLDLADLDRRLRQAEAARRNPPQAARVQELVAQRTAQSHELAVRVGARDELQAEVSRIESDVALAQQRRDRDRARLEGSANAKDAQALEREIAALTQRLSALEDAELELMERLEAAEASVAEQQAILNETTAEGQRLSAEGKAQVEAAGREIETLTRDRGAVAGRIPDPLVSAYDRLAARGIVAAAPFTRGACGGCHVMLAPSDLQALRSVPADAVANCPECGCILVRTEESGL</sequence>
<dbReference type="RefSeq" id="WP_271171868.1">
    <property type="nucleotide sequence ID" value="NZ_BSEJ01000001.1"/>
</dbReference>
<dbReference type="InterPro" id="IPR056003">
    <property type="entry name" value="CT398_CC_hairpin"/>
</dbReference>
<dbReference type="InterPro" id="IPR003743">
    <property type="entry name" value="Zf-RING_7"/>
</dbReference>
<reference evidence="4" key="1">
    <citation type="journal article" date="2014" name="Int. J. Syst. Evol. Microbiol.">
        <title>Complete genome sequence of Corynebacterium casei LMG S-19264T (=DSM 44701T), isolated from a smear-ripened cheese.</title>
        <authorList>
            <consortium name="US DOE Joint Genome Institute (JGI-PGF)"/>
            <person name="Walter F."/>
            <person name="Albersmeier A."/>
            <person name="Kalinowski J."/>
            <person name="Ruckert C."/>
        </authorList>
    </citation>
    <scope>NUCLEOTIDE SEQUENCE</scope>
    <source>
        <strain evidence="4">VKM Ac-1020</strain>
    </source>
</reference>
<dbReference type="InterPro" id="IPR052376">
    <property type="entry name" value="Oxidative_Scav/Glycosyltrans"/>
</dbReference>
<evidence type="ECO:0000313" key="4">
    <source>
        <dbReference type="EMBL" id="GLJ60141.1"/>
    </source>
</evidence>
<comment type="caution">
    <text evidence="4">The sequence shown here is derived from an EMBL/GenBank/DDBJ whole genome shotgun (WGS) entry which is preliminary data.</text>
</comment>
<gene>
    <name evidence="4" type="ORF">GCM10017576_02700</name>
</gene>
<dbReference type="Pfam" id="PF02591">
    <property type="entry name" value="Zn_ribbon_9"/>
    <property type="match status" value="1"/>
</dbReference>
<feature type="coiled-coil region" evidence="1">
    <location>
        <begin position="58"/>
        <end position="143"/>
    </location>
</feature>
<proteinExistence type="predicted"/>